<evidence type="ECO:0000256" key="1">
    <source>
        <dbReference type="ARBA" id="ARBA00012727"/>
    </source>
</evidence>
<keyword evidence="11" id="KW-0234">DNA repair</keyword>
<dbReference type="SUPFAM" id="SSF50249">
    <property type="entry name" value="Nucleic acid-binding proteins"/>
    <property type="match status" value="1"/>
</dbReference>
<dbReference type="GO" id="GO:0003677">
    <property type="term" value="F:DNA binding"/>
    <property type="evidence" value="ECO:0007669"/>
    <property type="project" value="InterPro"/>
</dbReference>
<sequence length="548" mass="62868">MKQFTQLFRAVDSTTSTNEKVKALQQYFQIETPENAVWALYLLLGKTRKRLITSRILREIFLQISDIPEWLFEESRSHVGDTAETVALLLRDTSIEPTGASSANSHTPLKVWMEEIIPQVKVLKDDEDAIKNLVIDWWATLEDDEIFVLNKVLTGAFRVGVSSKLVIKALSKEYELTEAVISHRLMGSIETSADFYKALINPDAADTQPSQPYPFFLASPIEVSKFDAENMANWQAEWKWDGIRAQLIHRADQVFTWSRGEDLITHQFPEFEIAMRSLPEGTVLDGEIVCWENNRPLDFNFLQKRLGRKKVTKKVMADYPVHFLAYDLLETAGEDIRTQPLQARRATLIELIDAHPNEYISYDQPLPFKTFDDLEELRSRSRENGSEGLMLKALDSPYLVGRKRGYWWKHKVDPMTLDAVLLYAQAGTGKRANLFTDYTFALWKGDTLVPFTKAYFGLDNAEIEKLDRWIRRHTQEKFGPVRSLEPHHVFEIGFEGIAESKRHKSGIAVRFPRILRWRTDKPLAEADTLENAIALLKSYTTAGKAPPS</sequence>
<name>A0A2W4UFB1_9CYAN</name>
<evidence type="ECO:0000256" key="7">
    <source>
        <dbReference type="ARBA" id="ARBA00022763"/>
    </source>
</evidence>
<feature type="domain" description="ATP-dependent DNA ligase family profile" evidence="14">
    <location>
        <begin position="314"/>
        <end position="444"/>
    </location>
</feature>
<comment type="caution">
    <text evidence="15">The sequence shown here is derived from an EMBL/GenBank/DDBJ whole genome shotgun (WGS) entry which is preliminary data.</text>
</comment>
<dbReference type="PROSITE" id="PS50160">
    <property type="entry name" value="DNA_LIGASE_A3"/>
    <property type="match status" value="1"/>
</dbReference>
<evidence type="ECO:0000256" key="8">
    <source>
        <dbReference type="ARBA" id="ARBA00022840"/>
    </source>
</evidence>
<evidence type="ECO:0000256" key="11">
    <source>
        <dbReference type="ARBA" id="ARBA00023204"/>
    </source>
</evidence>
<dbReference type="Gene3D" id="3.30.470.30">
    <property type="entry name" value="DNA ligase/mRNA capping enzyme"/>
    <property type="match status" value="1"/>
</dbReference>
<evidence type="ECO:0000256" key="5">
    <source>
        <dbReference type="ARBA" id="ARBA00022723"/>
    </source>
</evidence>
<dbReference type="NCBIfam" id="NF006701">
    <property type="entry name" value="PRK09247.1"/>
    <property type="match status" value="1"/>
</dbReference>
<dbReference type="PANTHER" id="PTHR45674:SF13">
    <property type="entry name" value="DNA LIGASE-RELATED"/>
    <property type="match status" value="1"/>
</dbReference>
<keyword evidence="4" id="KW-0235">DNA replication</keyword>
<keyword evidence="3" id="KW-0132">Cell division</keyword>
<evidence type="ECO:0000259" key="14">
    <source>
        <dbReference type="PROSITE" id="PS50160"/>
    </source>
</evidence>
<gene>
    <name evidence="15" type="ORF">DCF25_09210</name>
</gene>
<keyword evidence="7" id="KW-0227">DNA damage</keyword>
<dbReference type="Pfam" id="PF04679">
    <property type="entry name" value="DNA_ligase_A_C"/>
    <property type="match status" value="1"/>
</dbReference>
<dbReference type="GO" id="GO:0051301">
    <property type="term" value="P:cell division"/>
    <property type="evidence" value="ECO:0007669"/>
    <property type="project" value="UniProtKB-KW"/>
</dbReference>
<dbReference type="InterPro" id="IPR012310">
    <property type="entry name" value="DNA_ligase_ATP-dep_cent"/>
</dbReference>
<dbReference type="Proteomes" id="UP000249354">
    <property type="component" value="Unassembled WGS sequence"/>
</dbReference>
<dbReference type="GO" id="GO:0006260">
    <property type="term" value="P:DNA replication"/>
    <property type="evidence" value="ECO:0007669"/>
    <property type="project" value="UniProtKB-KW"/>
</dbReference>
<evidence type="ECO:0000313" key="16">
    <source>
        <dbReference type="Proteomes" id="UP000249354"/>
    </source>
</evidence>
<dbReference type="InterPro" id="IPR050191">
    <property type="entry name" value="ATP-dep_DNA_ligase"/>
</dbReference>
<protein>
    <recommendedName>
        <fullName evidence="1">DNA ligase (ATP)</fullName>
        <ecNumber evidence="1">6.5.1.1</ecNumber>
    </recommendedName>
</protein>
<dbReference type="SUPFAM" id="SSF117018">
    <property type="entry name" value="ATP-dependent DNA ligase DNA-binding domain"/>
    <property type="match status" value="1"/>
</dbReference>
<dbReference type="EMBL" id="QBMC01000050">
    <property type="protein sequence ID" value="PZO18874.1"/>
    <property type="molecule type" value="Genomic_DNA"/>
</dbReference>
<dbReference type="SUPFAM" id="SSF56091">
    <property type="entry name" value="DNA ligase/mRNA capping enzyme, catalytic domain"/>
    <property type="match status" value="1"/>
</dbReference>
<dbReference type="InterPro" id="IPR016059">
    <property type="entry name" value="DNA_ligase_ATP-dep_CS"/>
</dbReference>
<dbReference type="GO" id="GO:0005524">
    <property type="term" value="F:ATP binding"/>
    <property type="evidence" value="ECO:0007669"/>
    <property type="project" value="UniProtKB-KW"/>
</dbReference>
<dbReference type="InterPro" id="IPR026333">
    <property type="entry name" value="ATP_dep_DNA_lig_pp_1105_fam"/>
</dbReference>
<evidence type="ECO:0000256" key="9">
    <source>
        <dbReference type="ARBA" id="ARBA00022842"/>
    </source>
</evidence>
<dbReference type="InterPro" id="IPR036599">
    <property type="entry name" value="DNA_ligase_N_sf"/>
</dbReference>
<evidence type="ECO:0000256" key="4">
    <source>
        <dbReference type="ARBA" id="ARBA00022705"/>
    </source>
</evidence>
<reference evidence="16" key="1">
    <citation type="submission" date="2018-04" db="EMBL/GenBank/DDBJ databases">
        <authorList>
            <person name="Cornet L."/>
        </authorList>
    </citation>
    <scope>NUCLEOTIDE SEQUENCE [LARGE SCALE GENOMIC DNA]</scope>
</reference>
<dbReference type="GO" id="GO:0046872">
    <property type="term" value="F:metal ion binding"/>
    <property type="evidence" value="ECO:0007669"/>
    <property type="project" value="UniProtKB-KW"/>
</dbReference>
<dbReference type="PROSITE" id="PS00697">
    <property type="entry name" value="DNA_LIGASE_A1"/>
    <property type="match status" value="1"/>
</dbReference>
<keyword evidence="8" id="KW-0067">ATP-binding</keyword>
<dbReference type="PANTHER" id="PTHR45674">
    <property type="entry name" value="DNA LIGASE 1/3 FAMILY MEMBER"/>
    <property type="match status" value="1"/>
</dbReference>
<dbReference type="GO" id="GO:0006281">
    <property type="term" value="P:DNA repair"/>
    <property type="evidence" value="ECO:0007669"/>
    <property type="project" value="UniProtKB-KW"/>
</dbReference>
<keyword evidence="6" id="KW-0547">Nucleotide-binding</keyword>
<dbReference type="Gene3D" id="2.40.50.140">
    <property type="entry name" value="Nucleic acid-binding proteins"/>
    <property type="match status" value="1"/>
</dbReference>
<evidence type="ECO:0000256" key="13">
    <source>
        <dbReference type="ARBA" id="ARBA00034003"/>
    </source>
</evidence>
<dbReference type="GO" id="GO:0006310">
    <property type="term" value="P:DNA recombination"/>
    <property type="evidence" value="ECO:0007669"/>
    <property type="project" value="UniProtKB-KW"/>
</dbReference>
<evidence type="ECO:0000256" key="10">
    <source>
        <dbReference type="ARBA" id="ARBA00023172"/>
    </source>
</evidence>
<keyword evidence="2 15" id="KW-0436">Ligase</keyword>
<dbReference type="NCBIfam" id="TIGR04120">
    <property type="entry name" value="DNA_lig_bact"/>
    <property type="match status" value="1"/>
</dbReference>
<evidence type="ECO:0000256" key="3">
    <source>
        <dbReference type="ARBA" id="ARBA00022618"/>
    </source>
</evidence>
<evidence type="ECO:0000256" key="2">
    <source>
        <dbReference type="ARBA" id="ARBA00022598"/>
    </source>
</evidence>
<dbReference type="Gene3D" id="1.10.3260.10">
    <property type="entry name" value="DNA ligase, ATP-dependent, N-terminal domain"/>
    <property type="match status" value="1"/>
</dbReference>
<keyword evidence="5" id="KW-0479">Metal-binding</keyword>
<dbReference type="GO" id="GO:0003910">
    <property type="term" value="F:DNA ligase (ATP) activity"/>
    <property type="evidence" value="ECO:0007669"/>
    <property type="project" value="UniProtKB-EC"/>
</dbReference>
<accession>A0A2W4UFB1</accession>
<dbReference type="CDD" id="cd07972">
    <property type="entry name" value="OBF_DNA_ligase_Arch_LigB"/>
    <property type="match status" value="1"/>
</dbReference>
<comment type="catalytic activity">
    <reaction evidence="13">
        <text>ATP + (deoxyribonucleotide)n-3'-hydroxyl + 5'-phospho-(deoxyribonucleotide)m = (deoxyribonucleotide)n+m + AMP + diphosphate.</text>
        <dbReference type="EC" id="6.5.1.1"/>
    </reaction>
</comment>
<evidence type="ECO:0000256" key="12">
    <source>
        <dbReference type="ARBA" id="ARBA00023306"/>
    </source>
</evidence>
<reference evidence="15 16" key="2">
    <citation type="submission" date="2018-06" db="EMBL/GenBank/DDBJ databases">
        <title>Metagenomic assembly of (sub)arctic Cyanobacteria and their associated microbiome from non-axenic cultures.</title>
        <authorList>
            <person name="Baurain D."/>
        </authorList>
    </citation>
    <scope>NUCLEOTIDE SEQUENCE [LARGE SCALE GENOMIC DNA]</scope>
    <source>
        <strain evidence="15">ULC129bin1</strain>
    </source>
</reference>
<keyword evidence="10" id="KW-0233">DNA recombination</keyword>
<dbReference type="EC" id="6.5.1.1" evidence="1"/>
<dbReference type="CDD" id="cd07897">
    <property type="entry name" value="Adenylation_DNA_ligase_Bac1"/>
    <property type="match status" value="1"/>
</dbReference>
<dbReference type="InterPro" id="IPR012309">
    <property type="entry name" value="DNA_ligase_ATP-dep_C"/>
</dbReference>
<dbReference type="Pfam" id="PF04675">
    <property type="entry name" value="DNA_ligase_A_N"/>
    <property type="match status" value="1"/>
</dbReference>
<evidence type="ECO:0000256" key="6">
    <source>
        <dbReference type="ARBA" id="ARBA00022741"/>
    </source>
</evidence>
<organism evidence="15 16">
    <name type="scientific">Leptolyngbya foveolarum</name>
    <dbReference type="NCBI Taxonomy" id="47253"/>
    <lineage>
        <taxon>Bacteria</taxon>
        <taxon>Bacillati</taxon>
        <taxon>Cyanobacteriota</taxon>
        <taxon>Cyanophyceae</taxon>
        <taxon>Leptolyngbyales</taxon>
        <taxon>Leptolyngbyaceae</taxon>
        <taxon>Leptolyngbya group</taxon>
        <taxon>Leptolyngbya</taxon>
    </lineage>
</organism>
<dbReference type="InterPro" id="IPR012340">
    <property type="entry name" value="NA-bd_OB-fold"/>
</dbReference>
<dbReference type="Pfam" id="PF01068">
    <property type="entry name" value="DNA_ligase_A_M"/>
    <property type="match status" value="1"/>
</dbReference>
<keyword evidence="12" id="KW-0131">Cell cycle</keyword>
<proteinExistence type="predicted"/>
<keyword evidence="9" id="KW-0460">Magnesium</keyword>
<evidence type="ECO:0000313" key="15">
    <source>
        <dbReference type="EMBL" id="PZO18874.1"/>
    </source>
</evidence>
<dbReference type="InterPro" id="IPR012308">
    <property type="entry name" value="DNA_ligase_ATP-dep_N"/>
</dbReference>
<dbReference type="AlphaFoldDB" id="A0A2W4UFB1"/>